<dbReference type="RefSeq" id="WP_084122816.1">
    <property type="nucleotide sequence ID" value="NZ_LT838813.1"/>
</dbReference>
<dbReference type="SUPFAM" id="SSF52402">
    <property type="entry name" value="Adenine nucleotide alpha hydrolases-like"/>
    <property type="match status" value="2"/>
</dbReference>
<comment type="similarity">
    <text evidence="1">Belongs to the universal stress protein A family.</text>
</comment>
<dbReference type="InterPro" id="IPR006015">
    <property type="entry name" value="Universal_stress_UspA"/>
</dbReference>
<keyword evidence="4" id="KW-1185">Reference proteome</keyword>
<dbReference type="PANTHER" id="PTHR46268">
    <property type="entry name" value="STRESS RESPONSE PROTEIN NHAX"/>
    <property type="match status" value="1"/>
</dbReference>
<accession>A0A1W2HAE0</accession>
<feature type="domain" description="UspA" evidence="2">
    <location>
        <begin position="2"/>
        <end position="135"/>
    </location>
</feature>
<evidence type="ECO:0000259" key="2">
    <source>
        <dbReference type="Pfam" id="PF00582"/>
    </source>
</evidence>
<evidence type="ECO:0000256" key="1">
    <source>
        <dbReference type="ARBA" id="ARBA00008791"/>
    </source>
</evidence>
<dbReference type="PANTHER" id="PTHR46268:SF25">
    <property type="entry name" value="USPA DOMAIN PROTEIN"/>
    <property type="match status" value="1"/>
</dbReference>
<gene>
    <name evidence="3" type="ORF">SAMN00777080_4518</name>
</gene>
<organism evidence="3 4">
    <name type="scientific">Aquiflexum balticum DSM 16537</name>
    <dbReference type="NCBI Taxonomy" id="758820"/>
    <lineage>
        <taxon>Bacteria</taxon>
        <taxon>Pseudomonadati</taxon>
        <taxon>Bacteroidota</taxon>
        <taxon>Cytophagia</taxon>
        <taxon>Cytophagales</taxon>
        <taxon>Cyclobacteriaceae</taxon>
        <taxon>Aquiflexum</taxon>
    </lineage>
</organism>
<name>A0A1W2HAE0_9BACT</name>
<evidence type="ECO:0000313" key="3">
    <source>
        <dbReference type="EMBL" id="SMD45847.1"/>
    </source>
</evidence>
<dbReference type="PRINTS" id="PR01438">
    <property type="entry name" value="UNVRSLSTRESS"/>
</dbReference>
<dbReference type="OrthoDB" id="9788959at2"/>
<dbReference type="Gene3D" id="3.40.50.12370">
    <property type="match status" value="1"/>
</dbReference>
<dbReference type="Pfam" id="PF00582">
    <property type="entry name" value="Usp"/>
    <property type="match status" value="1"/>
</dbReference>
<dbReference type="EMBL" id="LT838813">
    <property type="protein sequence ID" value="SMD45847.1"/>
    <property type="molecule type" value="Genomic_DNA"/>
</dbReference>
<dbReference type="CDD" id="cd00293">
    <property type="entry name" value="USP-like"/>
    <property type="match status" value="1"/>
</dbReference>
<reference evidence="4" key="1">
    <citation type="submission" date="2017-04" db="EMBL/GenBank/DDBJ databases">
        <authorList>
            <person name="Varghese N."/>
            <person name="Submissions S."/>
        </authorList>
    </citation>
    <scope>NUCLEOTIDE SEQUENCE [LARGE SCALE GENOMIC DNA]</scope>
    <source>
        <strain evidence="4">DSM 16537</strain>
    </source>
</reference>
<dbReference type="AlphaFoldDB" id="A0A1W2HAE0"/>
<protein>
    <submittedName>
        <fullName evidence="3">Nucleotide-binding universal stress protein, UspA family</fullName>
    </submittedName>
</protein>
<evidence type="ECO:0000313" key="4">
    <source>
        <dbReference type="Proteomes" id="UP000192333"/>
    </source>
</evidence>
<dbReference type="InterPro" id="IPR006016">
    <property type="entry name" value="UspA"/>
</dbReference>
<dbReference type="Proteomes" id="UP000192333">
    <property type="component" value="Chromosome I"/>
</dbReference>
<proteinExistence type="inferred from homology"/>
<sequence length="267" mass="30586">MKILVPTDFSDNANNALEFAKKIAHEEKSIITLFFAFYAVYDFASQATEIIGQIEQDAKRELKKAVEQGRKEGLNFDYRIVQGSVATAVTTIAYRDDYDLIVMGTQGASGIKKALIGSNTGHVVKESKVPVLAIPFGSEWSRENKISVALELHKEDEKYFKKLFKLTQHMKLPYEFFHIKSETNFEKEIEFKGLEVYLKEKNPDLEIKFTLIDSSDVSKGFSHYLDNNPNTMLVMFHKNKSFFEYLFNKSTSVEMAFHTHVPLLVIN</sequence>
<dbReference type="STRING" id="758820.SAMN00777080_4518"/>